<evidence type="ECO:0000256" key="1">
    <source>
        <dbReference type="SAM" id="MobiDB-lite"/>
    </source>
</evidence>
<feature type="domain" description="VAN3-binding protein-like auxin canalisation" evidence="2">
    <location>
        <begin position="751"/>
        <end position="995"/>
    </location>
</feature>
<evidence type="ECO:0008006" key="6">
    <source>
        <dbReference type="Google" id="ProtNLM"/>
    </source>
</evidence>
<dbReference type="InterPro" id="IPR013666">
    <property type="entry name" value="PH_pln"/>
</dbReference>
<evidence type="ECO:0000313" key="4">
    <source>
        <dbReference type="EMBL" id="PPR90981.1"/>
    </source>
</evidence>
<dbReference type="OrthoDB" id="1926216at2759"/>
<dbReference type="AlphaFoldDB" id="A0A2P5WIS4"/>
<dbReference type="Pfam" id="PF08458">
    <property type="entry name" value="PH_2"/>
    <property type="match status" value="1"/>
</dbReference>
<sequence>MELNTYSINELRHFPSCYIGLRSLNSKTAVKLSQSSNFNGLFPRRLRPLRLGFRSNSPIIACNSIAETDTETSSTASNRPVSVNPVYVPTPANRDTRTPHSGYHFDGTTRQFFEGWYFKVSIPERKQSFCFMYSVENPVFRRKLTQLETLQHGPRFTGVGAQILGAYDKYICQYSDESQNFWGSFKDPFRHELILGNTFLTNKNSRPPSKEVPPEEFNRKVLEGFQVSPLWHQGFIRDDGRTSYARTVKTACWEYTTRPTYGWGDVGSKQKSTAGWLAAFPIFEPHWQICMAGGLSTGTCLSPSYCWIEWDGERFEFQDAPSYSEKNWGGAFPRKWFWAQCNVFEGASGEVALTAGGGLRQLPGLTETFENAALIGVHYDGIFYEFVPWYGILSWEIAPWGYWCIAAENETHMVELEATTNDPGTTLRAPTIEAGLAPACKDTCFGNLRLQIWEKKYGGTKGKLILDVKSDMAALEVGGGPWFNTWKGKTTTPEVLKTALQNSPPDFRKRLLTFEDWLQHWTWFRVKEFCLSNSNEIRTQPDMIAYGRIHSAEMCTMACGLSESPSWIAISRRIYFTTVNETMAAQEQRSPVSILCLKLRQTGSPFIFNAKGRIIRSYKAIPTTKVMITDAPNEPAGISNFGVICRSMLFHSIYCTKDSMGLKHCHQRLSPVEVLGYNPKDIQWACERGPLALALATDNGDKREPSLSFSEGEAVDKFKMSSCSVRSSSKKLENIDENGPPRWLQLSCPLPETPTEPMEFLARSWSLSAMELSKALAKNNIAASNGVDADIKSSSASSVGNIETHDSRQCLIQQQPCDDSPPIISPRESEDLKELFLLHQTLNPEFLSNQQLLKNGIYKSIVRGRTMGKWLKDQKDRKKQEIRAHNAQLHAAVSVAGVAAAVAALAASNAMLPETEITGLKTLSKVPTAMASAAALVASHCIEIAEDMGADHDQILTVVNSAINARTNGDIMTLTAGAATALRGAAALRARLQKAGALALGEDGNGLNITTALNFAATGGELLKRTRKGALHWKQVSFYINSNWQVVVKLKSKHMGGTYTKKKKVIFGVHDGIPAWPRREKKDNAEQRAYFGINTAERIIEFECRSKGDKQMWTDGIQHMLNCCNSIAYF</sequence>
<dbReference type="PANTHER" id="PTHR35309">
    <property type="match status" value="1"/>
</dbReference>
<dbReference type="SUPFAM" id="SSF50729">
    <property type="entry name" value="PH domain-like"/>
    <property type="match status" value="1"/>
</dbReference>
<dbReference type="Proteomes" id="UP000239757">
    <property type="component" value="Unassembled WGS sequence"/>
</dbReference>
<feature type="domain" description="Pleckstrin-like plant" evidence="3">
    <location>
        <begin position="1021"/>
        <end position="1123"/>
    </location>
</feature>
<evidence type="ECO:0000259" key="2">
    <source>
        <dbReference type="Pfam" id="PF05703"/>
    </source>
</evidence>
<accession>A0A2P5WIS4</accession>
<dbReference type="EMBL" id="KZ667464">
    <property type="protein sequence ID" value="PPR90981.1"/>
    <property type="molecule type" value="Genomic_DNA"/>
</dbReference>
<dbReference type="InterPro" id="IPR008546">
    <property type="entry name" value="VAN3-bd-like_auxin_canal"/>
</dbReference>
<dbReference type="GO" id="GO:0009976">
    <property type="term" value="F:tocopherol cyclase activity"/>
    <property type="evidence" value="ECO:0007669"/>
    <property type="project" value="InterPro"/>
</dbReference>
<dbReference type="InterPro" id="IPR025893">
    <property type="entry name" value="Tocopherol_cyclase"/>
</dbReference>
<proteinExistence type="predicted"/>
<protein>
    <recommendedName>
        <fullName evidence="6">PH domain-containing protein</fullName>
    </recommendedName>
</protein>
<evidence type="ECO:0000313" key="5">
    <source>
        <dbReference type="Proteomes" id="UP000239757"/>
    </source>
</evidence>
<gene>
    <name evidence="4" type="ORF">GOBAR_AA29713</name>
</gene>
<name>A0A2P5WIS4_GOSBA</name>
<reference evidence="4 5" key="1">
    <citation type="submission" date="2015-01" db="EMBL/GenBank/DDBJ databases">
        <title>Genome of allotetraploid Gossypium barbadense reveals genomic plasticity and fiber elongation in cotton evolution.</title>
        <authorList>
            <person name="Chen X."/>
            <person name="Liu X."/>
            <person name="Zhao B."/>
            <person name="Zheng H."/>
            <person name="Hu Y."/>
            <person name="Lu G."/>
            <person name="Yang C."/>
            <person name="Chen J."/>
            <person name="Shan C."/>
            <person name="Zhang L."/>
            <person name="Zhou Y."/>
            <person name="Wang L."/>
            <person name="Guo W."/>
            <person name="Bai Y."/>
            <person name="Ruan J."/>
            <person name="Shangguan X."/>
            <person name="Mao Y."/>
            <person name="Jiang J."/>
            <person name="Zhu Y."/>
            <person name="Lei J."/>
            <person name="Kang H."/>
            <person name="Chen S."/>
            <person name="He X."/>
            <person name="Wang R."/>
            <person name="Wang Y."/>
            <person name="Chen J."/>
            <person name="Wang L."/>
            <person name="Yu S."/>
            <person name="Wang B."/>
            <person name="Wei J."/>
            <person name="Song S."/>
            <person name="Lu X."/>
            <person name="Gao Z."/>
            <person name="Gu W."/>
            <person name="Deng X."/>
            <person name="Ma D."/>
            <person name="Wang S."/>
            <person name="Liang W."/>
            <person name="Fang L."/>
            <person name="Cai C."/>
            <person name="Zhu X."/>
            <person name="Zhou B."/>
            <person name="Zhang Y."/>
            <person name="Chen Z."/>
            <person name="Xu S."/>
            <person name="Zhu R."/>
            <person name="Wang S."/>
            <person name="Zhang T."/>
            <person name="Zhao G."/>
        </authorList>
    </citation>
    <scope>NUCLEOTIDE SEQUENCE [LARGE SCALE GENOMIC DNA]</scope>
    <source>
        <strain evidence="5">cv. Xinhai21</strain>
        <tissue evidence="4">Leaf</tissue>
    </source>
</reference>
<evidence type="ECO:0000259" key="3">
    <source>
        <dbReference type="Pfam" id="PF08458"/>
    </source>
</evidence>
<organism evidence="4 5">
    <name type="scientific">Gossypium barbadense</name>
    <name type="common">Sea Island cotton</name>
    <name type="synonym">Hibiscus barbadensis</name>
    <dbReference type="NCBI Taxonomy" id="3634"/>
    <lineage>
        <taxon>Eukaryota</taxon>
        <taxon>Viridiplantae</taxon>
        <taxon>Streptophyta</taxon>
        <taxon>Embryophyta</taxon>
        <taxon>Tracheophyta</taxon>
        <taxon>Spermatophyta</taxon>
        <taxon>Magnoliopsida</taxon>
        <taxon>eudicotyledons</taxon>
        <taxon>Gunneridae</taxon>
        <taxon>Pentapetalae</taxon>
        <taxon>rosids</taxon>
        <taxon>malvids</taxon>
        <taxon>Malvales</taxon>
        <taxon>Malvaceae</taxon>
        <taxon>Malvoideae</taxon>
        <taxon>Gossypium</taxon>
    </lineage>
</organism>
<dbReference type="Pfam" id="PF14249">
    <property type="entry name" value="Tocopherol_cycl"/>
    <property type="match status" value="1"/>
</dbReference>
<feature type="region of interest" description="Disordered" evidence="1">
    <location>
        <begin position="71"/>
        <end position="101"/>
    </location>
</feature>
<dbReference type="Pfam" id="PF05703">
    <property type="entry name" value="Auxin_canalis"/>
    <property type="match status" value="1"/>
</dbReference>
<dbReference type="PANTHER" id="PTHR35309:SF2">
    <property type="entry name" value="TOCOPHEROL CYCLASE, CHLOROPLASTIC"/>
    <property type="match status" value="1"/>
</dbReference>